<dbReference type="Gene3D" id="2.40.128.20">
    <property type="match status" value="1"/>
</dbReference>
<reference evidence="4" key="1">
    <citation type="submission" date="2020-01" db="EMBL/GenBank/DDBJ databases">
        <authorList>
            <person name="Fang Y."/>
            <person name="Sun R."/>
            <person name="Nie L."/>
            <person name="He J."/>
            <person name="Hao L."/>
            <person name="Wang L."/>
            <person name="Su S."/>
            <person name="Lv E."/>
            <person name="Zhang Z."/>
            <person name="Xie R."/>
            <person name="Liu H."/>
        </authorList>
    </citation>
    <scope>NUCLEOTIDE SEQUENCE [LARGE SCALE GENOMIC DNA]</scope>
    <source>
        <strain evidence="4">XCT-53</strain>
    </source>
</reference>
<gene>
    <name evidence="3" type="ORF">GWI72_10765</name>
</gene>
<dbReference type="Pfam" id="PF17409">
    <property type="entry name" value="MoaF_C"/>
    <property type="match status" value="1"/>
</dbReference>
<accession>A0A7X5F2Y6</accession>
<feature type="domain" description="MoaF C-terminal" evidence="2">
    <location>
        <begin position="144"/>
        <end position="252"/>
    </location>
</feature>
<dbReference type="RefSeq" id="WP_161708642.1">
    <property type="nucleotide sequence ID" value="NZ_JAABLQ010000001.1"/>
</dbReference>
<evidence type="ECO:0000313" key="3">
    <source>
        <dbReference type="EMBL" id="NBN78748.1"/>
    </source>
</evidence>
<protein>
    <submittedName>
        <fullName evidence="3">Molybdenum cofactor biosynthesis protein F</fullName>
    </submittedName>
</protein>
<organism evidence="3 4">
    <name type="scientific">Pannonibacter tanglangensis</name>
    <dbReference type="NCBI Taxonomy" id="2750084"/>
    <lineage>
        <taxon>Bacteria</taxon>
        <taxon>Pseudomonadati</taxon>
        <taxon>Pseudomonadota</taxon>
        <taxon>Alphaproteobacteria</taxon>
        <taxon>Hyphomicrobiales</taxon>
        <taxon>Stappiaceae</taxon>
        <taxon>Pannonibacter</taxon>
    </lineage>
</organism>
<dbReference type="InterPro" id="IPR012674">
    <property type="entry name" value="Calycin"/>
</dbReference>
<dbReference type="AlphaFoldDB" id="A0A7X5F2Y6"/>
<keyword evidence="4" id="KW-1185">Reference proteome</keyword>
<dbReference type="InterPro" id="IPR035348">
    <property type="entry name" value="MoaF_C"/>
</dbReference>
<dbReference type="Proteomes" id="UP000586722">
    <property type="component" value="Unassembled WGS sequence"/>
</dbReference>
<proteinExistence type="predicted"/>
<evidence type="ECO:0000259" key="1">
    <source>
        <dbReference type="Pfam" id="PF10703"/>
    </source>
</evidence>
<sequence>MTAQQTPKDWKTYDQFAFGIDTNRLPASQALKGKSFAVAFDDGRRLDLAFTDGDTLAWREGSLAGAEAADVVQVAEDTFFVDIAFAALPTEAETLILNLVSRRVLSVRSIVRKPEESVGEPQVAQVFRVGVIDDGQPATGPVPAETRDLIGLRAHFTYSPNHVYEHTYLSSQRYCWQCLKGVQRGHGDVDLTTTFKFAEDQYVFTFREFKIPVASVFFYNFATLRSTGKFLGITGDGKLANNKAGAHISKASMTLYRPGEAPV</sequence>
<comment type="caution">
    <text evidence="3">The sequence shown here is derived from an EMBL/GenBank/DDBJ whole genome shotgun (WGS) entry which is preliminary data.</text>
</comment>
<evidence type="ECO:0000313" key="4">
    <source>
        <dbReference type="Proteomes" id="UP000586722"/>
    </source>
</evidence>
<dbReference type="InterPro" id="IPR024724">
    <property type="entry name" value="MoaF_N"/>
</dbReference>
<feature type="domain" description="Molybdenum cofactor biosynthesis protein F N-terminal" evidence="1">
    <location>
        <begin position="9"/>
        <end position="109"/>
    </location>
</feature>
<name>A0A7X5F2Y6_9HYPH</name>
<evidence type="ECO:0000259" key="2">
    <source>
        <dbReference type="Pfam" id="PF17409"/>
    </source>
</evidence>
<dbReference type="Pfam" id="PF10703">
    <property type="entry name" value="MoaF"/>
    <property type="match status" value="1"/>
</dbReference>
<dbReference type="EMBL" id="JAABLQ010000001">
    <property type="protein sequence ID" value="NBN78748.1"/>
    <property type="molecule type" value="Genomic_DNA"/>
</dbReference>